<accession>A0A918N4D7</accession>
<comment type="caution">
    <text evidence="1">The sequence shown here is derived from an EMBL/GenBank/DDBJ whole genome shotgun (WGS) entry which is preliminary data.</text>
</comment>
<name>A0A918N4D7_9FLAO</name>
<keyword evidence="2" id="KW-1185">Reference proteome</keyword>
<sequence>MHKIKKIHKIILFFILIFLLGIYSFSLYINNTIDHKNETIENSEINNSIKTDREATQIN</sequence>
<protein>
    <submittedName>
        <fullName evidence="1">Uncharacterized protein</fullName>
    </submittedName>
</protein>
<reference evidence="1 2" key="1">
    <citation type="journal article" date="2014" name="Int. J. Syst. Evol. Microbiol.">
        <title>Complete genome sequence of Corynebacterium casei LMG S-19264T (=DSM 44701T), isolated from a smear-ripened cheese.</title>
        <authorList>
            <consortium name="US DOE Joint Genome Institute (JGI-PGF)"/>
            <person name="Walter F."/>
            <person name="Albersmeier A."/>
            <person name="Kalinowski J."/>
            <person name="Ruckert C."/>
        </authorList>
    </citation>
    <scope>NUCLEOTIDE SEQUENCE [LARGE SCALE GENOMIC DNA]</scope>
    <source>
        <strain evidence="1 2">KCTC 12285</strain>
    </source>
</reference>
<evidence type="ECO:0000313" key="2">
    <source>
        <dbReference type="Proteomes" id="UP000601108"/>
    </source>
</evidence>
<dbReference type="EMBL" id="BMWS01000013">
    <property type="protein sequence ID" value="GGX19812.1"/>
    <property type="molecule type" value="Genomic_DNA"/>
</dbReference>
<organism evidence="1 2">
    <name type="scientific">Aquimarina muelleri</name>
    <dbReference type="NCBI Taxonomy" id="279356"/>
    <lineage>
        <taxon>Bacteria</taxon>
        <taxon>Pseudomonadati</taxon>
        <taxon>Bacteroidota</taxon>
        <taxon>Flavobacteriia</taxon>
        <taxon>Flavobacteriales</taxon>
        <taxon>Flavobacteriaceae</taxon>
        <taxon>Aquimarina</taxon>
    </lineage>
</organism>
<proteinExistence type="predicted"/>
<evidence type="ECO:0000313" key="1">
    <source>
        <dbReference type="EMBL" id="GGX19812.1"/>
    </source>
</evidence>
<gene>
    <name evidence="1" type="ORF">GCM10007384_21440</name>
</gene>
<dbReference type="AlphaFoldDB" id="A0A918N4D7"/>
<dbReference type="Proteomes" id="UP000601108">
    <property type="component" value="Unassembled WGS sequence"/>
</dbReference>